<proteinExistence type="predicted"/>
<protein>
    <submittedName>
        <fullName evidence="2">Uncharacterized protein</fullName>
    </submittedName>
</protein>
<keyword evidence="1" id="KW-0175">Coiled coil</keyword>
<evidence type="ECO:0000313" key="2">
    <source>
        <dbReference type="EMBL" id="CAE0244691.1"/>
    </source>
</evidence>
<evidence type="ECO:0000256" key="1">
    <source>
        <dbReference type="SAM" id="Coils"/>
    </source>
</evidence>
<gene>
    <name evidence="2" type="ORF">PBIL07802_LOCUS6868</name>
</gene>
<name>A0A7S3G256_9EUKA</name>
<accession>A0A7S3G256</accession>
<dbReference type="EMBL" id="HBIB01010699">
    <property type="protein sequence ID" value="CAE0244691.1"/>
    <property type="molecule type" value="Transcribed_RNA"/>
</dbReference>
<feature type="coiled-coil region" evidence="1">
    <location>
        <begin position="1"/>
        <end position="28"/>
    </location>
</feature>
<reference evidence="2" key="1">
    <citation type="submission" date="2021-01" db="EMBL/GenBank/DDBJ databases">
        <authorList>
            <person name="Corre E."/>
            <person name="Pelletier E."/>
            <person name="Niang G."/>
            <person name="Scheremetjew M."/>
            <person name="Finn R."/>
            <person name="Kale V."/>
            <person name="Holt S."/>
            <person name="Cochrane G."/>
            <person name="Meng A."/>
            <person name="Brown T."/>
            <person name="Cohen L."/>
        </authorList>
    </citation>
    <scope>NUCLEOTIDE SEQUENCE</scope>
    <source>
        <strain evidence="2">NIES-2562</strain>
    </source>
</reference>
<dbReference type="AlphaFoldDB" id="A0A7S3G256"/>
<sequence>MGLKDIELKNIELEKEEASEEAKQVSASLINPPLFDGIEEIVPLLALQEVDGPPLDDESGLVKCCRAYTKFCYLFFNYISIIVYPFAVCLKECIRFCGFCNYYFLVVPSRYVATFCCHPCLDSVYRCVKPLLVCGLLFTRPCIAIIGDCCSACFKPCCNGGKKFNLSIEL</sequence>
<organism evidence="2">
    <name type="scientific">Palpitomonas bilix</name>
    <dbReference type="NCBI Taxonomy" id="652834"/>
    <lineage>
        <taxon>Eukaryota</taxon>
        <taxon>Eukaryota incertae sedis</taxon>
    </lineage>
</organism>